<comment type="caution">
    <text evidence="2">The sequence shown here is derived from an EMBL/GenBank/DDBJ whole genome shotgun (WGS) entry which is preliminary data.</text>
</comment>
<reference evidence="2" key="1">
    <citation type="journal article" date="2021" name="PeerJ">
        <title>Extensive microbial diversity within the chicken gut microbiome revealed by metagenomics and culture.</title>
        <authorList>
            <person name="Gilroy R."/>
            <person name="Ravi A."/>
            <person name="Getino M."/>
            <person name="Pursley I."/>
            <person name="Horton D.L."/>
            <person name="Alikhan N.F."/>
            <person name="Baker D."/>
            <person name="Gharbi K."/>
            <person name="Hall N."/>
            <person name="Watson M."/>
            <person name="Adriaenssens E.M."/>
            <person name="Foster-Nyarko E."/>
            <person name="Jarju S."/>
            <person name="Secka A."/>
            <person name="Antonio M."/>
            <person name="Oren A."/>
            <person name="Chaudhuri R.R."/>
            <person name="La Ragione R."/>
            <person name="Hildebrand F."/>
            <person name="Pallen M.J."/>
        </authorList>
    </citation>
    <scope>NUCLEOTIDE SEQUENCE</scope>
    <source>
        <strain evidence="2">ChiHjej11B10-19426</strain>
    </source>
</reference>
<dbReference type="AlphaFoldDB" id="A0A9D2ILZ1"/>
<evidence type="ECO:0000256" key="1">
    <source>
        <dbReference type="SAM" id="MobiDB-lite"/>
    </source>
</evidence>
<name>A0A9D2ILZ1_9BACT</name>
<gene>
    <name evidence="2" type="ORF">H9816_07800</name>
</gene>
<protein>
    <submittedName>
        <fullName evidence="2">Uncharacterized protein</fullName>
    </submittedName>
</protein>
<evidence type="ECO:0000313" key="3">
    <source>
        <dbReference type="Proteomes" id="UP000824014"/>
    </source>
</evidence>
<evidence type="ECO:0000313" key="2">
    <source>
        <dbReference type="EMBL" id="HIZ15794.1"/>
    </source>
</evidence>
<reference evidence="2" key="2">
    <citation type="submission" date="2021-04" db="EMBL/GenBank/DDBJ databases">
        <authorList>
            <person name="Gilroy R."/>
        </authorList>
    </citation>
    <scope>NUCLEOTIDE SEQUENCE</scope>
    <source>
        <strain evidence="2">ChiHjej11B10-19426</strain>
    </source>
</reference>
<dbReference type="EMBL" id="DXCC01000029">
    <property type="protein sequence ID" value="HIZ15794.1"/>
    <property type="molecule type" value="Genomic_DNA"/>
</dbReference>
<sequence>MKKWFHSLTRQGKMMLLLIVLLLIGVILRWDNIRQKAGIWFRYDDIMEQRADSLRQATGPAPDSLPAADSLPVPARR</sequence>
<accession>A0A9D2ILZ1</accession>
<organism evidence="2 3">
    <name type="scientific">Candidatus Tidjanibacter faecipullorum</name>
    <dbReference type="NCBI Taxonomy" id="2838766"/>
    <lineage>
        <taxon>Bacteria</taxon>
        <taxon>Pseudomonadati</taxon>
        <taxon>Bacteroidota</taxon>
        <taxon>Bacteroidia</taxon>
        <taxon>Bacteroidales</taxon>
        <taxon>Rikenellaceae</taxon>
        <taxon>Tidjanibacter</taxon>
    </lineage>
</organism>
<proteinExistence type="predicted"/>
<feature type="region of interest" description="Disordered" evidence="1">
    <location>
        <begin position="54"/>
        <end position="77"/>
    </location>
</feature>
<dbReference type="Proteomes" id="UP000824014">
    <property type="component" value="Unassembled WGS sequence"/>
</dbReference>